<comment type="caution">
    <text evidence="1">The sequence shown here is derived from an EMBL/GenBank/DDBJ whole genome shotgun (WGS) entry which is preliminary data.</text>
</comment>
<dbReference type="STRING" id="1802399.A3E39_00330"/>
<reference evidence="1 2" key="1">
    <citation type="journal article" date="2016" name="Nat. Commun.">
        <title>Thousands of microbial genomes shed light on interconnected biogeochemical processes in an aquifer system.</title>
        <authorList>
            <person name="Anantharaman K."/>
            <person name="Brown C.T."/>
            <person name="Hug L.A."/>
            <person name="Sharon I."/>
            <person name="Castelle C.J."/>
            <person name="Probst A.J."/>
            <person name="Thomas B.C."/>
            <person name="Singh A."/>
            <person name="Wilkins M.J."/>
            <person name="Karaoz U."/>
            <person name="Brodie E.L."/>
            <person name="Williams K.H."/>
            <person name="Hubbard S.S."/>
            <person name="Banfield J.F."/>
        </authorList>
    </citation>
    <scope>NUCLEOTIDE SEQUENCE [LARGE SCALE GENOMIC DNA]</scope>
</reference>
<gene>
    <name evidence="1" type="ORF">A3E39_00330</name>
</gene>
<sequence>MTEPKCGCALLRDEERLVDILAQLRRGDLSGDQVQLRYDFATLSQDPDLFPHLKEPLRGRALTTLEWVREDIATLIMHHPAWA</sequence>
<name>A0A1F7ULT9_9BACT</name>
<protein>
    <submittedName>
        <fullName evidence="1">Uncharacterized protein</fullName>
    </submittedName>
</protein>
<organism evidence="1 2">
    <name type="scientific">Candidatus Uhrbacteria bacterium RIFCSPHIGHO2_12_FULL_60_25</name>
    <dbReference type="NCBI Taxonomy" id="1802399"/>
    <lineage>
        <taxon>Bacteria</taxon>
        <taxon>Candidatus Uhriibacteriota</taxon>
    </lineage>
</organism>
<dbReference type="EMBL" id="MGEH01000015">
    <property type="protein sequence ID" value="OGL79215.1"/>
    <property type="molecule type" value="Genomic_DNA"/>
</dbReference>
<evidence type="ECO:0000313" key="1">
    <source>
        <dbReference type="EMBL" id="OGL79215.1"/>
    </source>
</evidence>
<proteinExistence type="predicted"/>
<evidence type="ECO:0000313" key="2">
    <source>
        <dbReference type="Proteomes" id="UP000176603"/>
    </source>
</evidence>
<dbReference type="AlphaFoldDB" id="A0A1F7ULT9"/>
<accession>A0A1F7ULT9</accession>
<dbReference type="Proteomes" id="UP000176603">
    <property type="component" value="Unassembled WGS sequence"/>
</dbReference>